<organism evidence="1 2">
    <name type="scientific">Cuscuta campestris</name>
    <dbReference type="NCBI Taxonomy" id="132261"/>
    <lineage>
        <taxon>Eukaryota</taxon>
        <taxon>Viridiplantae</taxon>
        <taxon>Streptophyta</taxon>
        <taxon>Embryophyta</taxon>
        <taxon>Tracheophyta</taxon>
        <taxon>Spermatophyta</taxon>
        <taxon>Magnoliopsida</taxon>
        <taxon>eudicotyledons</taxon>
        <taxon>Gunneridae</taxon>
        <taxon>Pentapetalae</taxon>
        <taxon>asterids</taxon>
        <taxon>lamiids</taxon>
        <taxon>Solanales</taxon>
        <taxon>Convolvulaceae</taxon>
        <taxon>Cuscuteae</taxon>
        <taxon>Cuscuta</taxon>
        <taxon>Cuscuta subgen. Grammica</taxon>
        <taxon>Cuscuta sect. Cleistogrammica</taxon>
    </lineage>
</organism>
<proteinExistence type="predicted"/>
<dbReference type="AlphaFoldDB" id="A0A484N6T4"/>
<name>A0A484N6T4_9ASTE</name>
<gene>
    <name evidence="1" type="ORF">CCAM_LOCUS38559</name>
</gene>
<dbReference type="EMBL" id="OOIL02006271">
    <property type="protein sequence ID" value="VFQ96783.1"/>
    <property type="molecule type" value="Genomic_DNA"/>
</dbReference>
<dbReference type="Proteomes" id="UP000595140">
    <property type="component" value="Unassembled WGS sequence"/>
</dbReference>
<evidence type="ECO:0000313" key="2">
    <source>
        <dbReference type="Proteomes" id="UP000595140"/>
    </source>
</evidence>
<accession>A0A484N6T4</accession>
<reference evidence="1 2" key="1">
    <citation type="submission" date="2018-04" db="EMBL/GenBank/DDBJ databases">
        <authorList>
            <person name="Vogel A."/>
        </authorList>
    </citation>
    <scope>NUCLEOTIDE SEQUENCE [LARGE SCALE GENOMIC DNA]</scope>
</reference>
<evidence type="ECO:0000313" key="1">
    <source>
        <dbReference type="EMBL" id="VFQ96783.1"/>
    </source>
</evidence>
<keyword evidence="2" id="KW-1185">Reference proteome</keyword>
<protein>
    <submittedName>
        <fullName evidence="1">Uncharacterized protein</fullName>
    </submittedName>
</protein>
<sequence>MSERRGKPRKRRARSKLIYLPFIQRLQRLYARPREVDFEAFQQEFFQPPPIVEATQVGVFLQDLSGGEIQVQETLNDLEEDEWISDEDTEEEEVYVEDDYESE</sequence>